<sequence>MKFVSLLVAFCFSLNVMASTGTIQELERSIDEYQYALTVDWDQKDEKFYEEHTQIFFKKMSKLIEAGLSQKEIQTLVEKRVNNNKAVEALKLKLSLLAKNASSEELAQVVKEATKELYAQGASWNGYVIFPWIAGGIVVALLVYGAWWDANHECVAYENQYVCNTYNTCNGQVYYGPTYYGSTTCTFPQTYTTCGYADVCTEYARKD</sequence>
<gene>
    <name evidence="2" type="ORF">SOO65_15485</name>
</gene>
<dbReference type="InterPro" id="IPR008928">
    <property type="entry name" value="6-hairpin_glycosidase_sf"/>
</dbReference>
<reference evidence="2 3" key="1">
    <citation type="submission" date="2023-11" db="EMBL/GenBank/DDBJ databases">
        <title>Peredibacter starrii A3.12.</title>
        <authorList>
            <person name="Mitchell R.J."/>
        </authorList>
    </citation>
    <scope>NUCLEOTIDE SEQUENCE [LARGE SCALE GENOMIC DNA]</scope>
    <source>
        <strain evidence="2 3">A3.12</strain>
    </source>
</reference>
<name>A0AAX4HLM8_9BACT</name>
<evidence type="ECO:0000313" key="2">
    <source>
        <dbReference type="EMBL" id="WPU64095.1"/>
    </source>
</evidence>
<dbReference type="RefSeq" id="WP_321392199.1">
    <property type="nucleotide sequence ID" value="NZ_CP139487.1"/>
</dbReference>
<dbReference type="SUPFAM" id="SSF48208">
    <property type="entry name" value="Six-hairpin glycosidases"/>
    <property type="match status" value="1"/>
</dbReference>
<keyword evidence="1" id="KW-0732">Signal</keyword>
<dbReference type="Proteomes" id="UP001324634">
    <property type="component" value="Chromosome"/>
</dbReference>
<organism evidence="2 3">
    <name type="scientific">Peredibacter starrii</name>
    <dbReference type="NCBI Taxonomy" id="28202"/>
    <lineage>
        <taxon>Bacteria</taxon>
        <taxon>Pseudomonadati</taxon>
        <taxon>Bdellovibrionota</taxon>
        <taxon>Bacteriovoracia</taxon>
        <taxon>Bacteriovoracales</taxon>
        <taxon>Bacteriovoracaceae</taxon>
        <taxon>Peredibacter</taxon>
    </lineage>
</organism>
<dbReference type="AlphaFoldDB" id="A0AAX4HLM8"/>
<dbReference type="KEGG" id="psti:SOO65_15485"/>
<feature type="chain" id="PRO_5043757981" evidence="1">
    <location>
        <begin position="19"/>
        <end position="207"/>
    </location>
</feature>
<dbReference type="GO" id="GO:0005975">
    <property type="term" value="P:carbohydrate metabolic process"/>
    <property type="evidence" value="ECO:0007669"/>
    <property type="project" value="InterPro"/>
</dbReference>
<accession>A0AAX4HLM8</accession>
<dbReference type="EMBL" id="CP139487">
    <property type="protein sequence ID" value="WPU64095.1"/>
    <property type="molecule type" value="Genomic_DNA"/>
</dbReference>
<evidence type="ECO:0000256" key="1">
    <source>
        <dbReference type="SAM" id="SignalP"/>
    </source>
</evidence>
<keyword evidence="3" id="KW-1185">Reference proteome</keyword>
<proteinExistence type="predicted"/>
<feature type="signal peptide" evidence="1">
    <location>
        <begin position="1"/>
        <end position="18"/>
    </location>
</feature>
<evidence type="ECO:0000313" key="3">
    <source>
        <dbReference type="Proteomes" id="UP001324634"/>
    </source>
</evidence>
<protein>
    <submittedName>
        <fullName evidence="2">Uncharacterized protein</fullName>
    </submittedName>
</protein>